<comment type="caution">
    <text evidence="2">The sequence shown here is derived from an EMBL/GenBank/DDBJ whole genome shotgun (WGS) entry which is preliminary data.</text>
</comment>
<evidence type="ECO:0000313" key="3">
    <source>
        <dbReference type="Proteomes" id="UP001066276"/>
    </source>
</evidence>
<dbReference type="EMBL" id="JANPWB010000003">
    <property type="protein sequence ID" value="KAJ1200878.1"/>
    <property type="molecule type" value="Genomic_DNA"/>
</dbReference>
<organism evidence="2 3">
    <name type="scientific">Pleurodeles waltl</name>
    <name type="common">Iberian ribbed newt</name>
    <dbReference type="NCBI Taxonomy" id="8319"/>
    <lineage>
        <taxon>Eukaryota</taxon>
        <taxon>Metazoa</taxon>
        <taxon>Chordata</taxon>
        <taxon>Craniata</taxon>
        <taxon>Vertebrata</taxon>
        <taxon>Euteleostomi</taxon>
        <taxon>Amphibia</taxon>
        <taxon>Batrachia</taxon>
        <taxon>Caudata</taxon>
        <taxon>Salamandroidea</taxon>
        <taxon>Salamandridae</taxon>
        <taxon>Pleurodelinae</taxon>
        <taxon>Pleurodeles</taxon>
    </lineage>
</organism>
<feature type="region of interest" description="Disordered" evidence="1">
    <location>
        <begin position="14"/>
        <end position="46"/>
    </location>
</feature>
<evidence type="ECO:0000256" key="1">
    <source>
        <dbReference type="SAM" id="MobiDB-lite"/>
    </source>
</evidence>
<evidence type="ECO:0000313" key="2">
    <source>
        <dbReference type="EMBL" id="KAJ1200878.1"/>
    </source>
</evidence>
<sequence length="68" mass="6956">MQLLSKESAISGTHVELRAPAVGTSTNRSAAIAGTNGLNRPAGGAPVSRWWLKNTAAWSRGAASAARP</sequence>
<keyword evidence="3" id="KW-1185">Reference proteome</keyword>
<gene>
    <name evidence="2" type="ORF">NDU88_004699</name>
</gene>
<proteinExistence type="predicted"/>
<reference evidence="2" key="1">
    <citation type="journal article" date="2022" name="bioRxiv">
        <title>Sequencing and chromosome-scale assembly of the giantPleurodeles waltlgenome.</title>
        <authorList>
            <person name="Brown T."/>
            <person name="Elewa A."/>
            <person name="Iarovenko S."/>
            <person name="Subramanian E."/>
            <person name="Araus A.J."/>
            <person name="Petzold A."/>
            <person name="Susuki M."/>
            <person name="Suzuki K.-i.T."/>
            <person name="Hayashi T."/>
            <person name="Toyoda A."/>
            <person name="Oliveira C."/>
            <person name="Osipova E."/>
            <person name="Leigh N.D."/>
            <person name="Simon A."/>
            <person name="Yun M.H."/>
        </authorList>
    </citation>
    <scope>NUCLEOTIDE SEQUENCE</scope>
    <source>
        <strain evidence="2">20211129_DDA</strain>
        <tissue evidence="2">Liver</tissue>
    </source>
</reference>
<name>A0AAV7VHT1_PLEWA</name>
<dbReference type="AlphaFoldDB" id="A0AAV7VHT1"/>
<protein>
    <submittedName>
        <fullName evidence="2">Uncharacterized protein</fullName>
    </submittedName>
</protein>
<dbReference type="Proteomes" id="UP001066276">
    <property type="component" value="Chromosome 2_1"/>
</dbReference>
<accession>A0AAV7VHT1</accession>